<dbReference type="Proteomes" id="UP000237655">
    <property type="component" value="Plasmid p3"/>
</dbReference>
<sequence>MTYQPTAISDDLDSLPKLPAWVTSGRAETLETVAFRSGAALTVLDQLVSGRRHGVPVKLLANRLALTAATATSKLEGRMAREVDIRDAYHLTPPGEARGPDGDLLVLWREAGRIRLTGRDWQAALGGLTGPDPVAEADNSLKAGVARARTHGPLAACVSVMRAVLEVDDRAERIACLLSDIVLARTLGWPSLLPITAQYLTKAMLRDLVAEGQGAELAIQRRLLESVEDTIRVLRDLAVRAAALNEIAPKLRVSWSRNS</sequence>
<geneLocation type="plasmid" evidence="1 2">
    <name>p3</name>
</geneLocation>
<keyword evidence="2" id="KW-1185">Reference proteome</keyword>
<dbReference type="KEGG" id="thas:C6Y53_20350"/>
<dbReference type="Pfam" id="PF07183">
    <property type="entry name" value="DUF1403"/>
    <property type="match status" value="1"/>
</dbReference>
<dbReference type="InterPro" id="IPR009843">
    <property type="entry name" value="DUF1403"/>
</dbReference>
<reference evidence="1 2" key="1">
    <citation type="submission" date="2019-09" db="EMBL/GenBank/DDBJ databases">
        <title>Novel bacterium SH-1.</title>
        <authorList>
            <person name="Kim Y.-S."/>
            <person name="Kim K.-H."/>
        </authorList>
    </citation>
    <scope>NUCLEOTIDE SEQUENCE [LARGE SCALE GENOMIC DNA]</scope>
    <source>
        <strain evidence="1 2">SH-1</strain>
        <plasmid evidence="1 2">p3</plasmid>
    </source>
</reference>
<protein>
    <submittedName>
        <fullName evidence="1">DUF1403 family protein</fullName>
    </submittedName>
</protein>
<dbReference type="AlphaFoldDB" id="A0A5C2H2A3"/>
<proteinExistence type="predicted"/>
<gene>
    <name evidence="1" type="ORF">C6Y53_20350</name>
</gene>
<dbReference type="EMBL" id="CP043621">
    <property type="protein sequence ID" value="QEP30564.1"/>
    <property type="molecule type" value="Genomic_DNA"/>
</dbReference>
<name>A0A5C2H2A3_9RHOB</name>
<evidence type="ECO:0000313" key="1">
    <source>
        <dbReference type="EMBL" id="QEP30564.1"/>
    </source>
</evidence>
<organism evidence="1 2">
    <name type="scientific">Pukyongiella litopenaei</name>
    <dbReference type="NCBI Taxonomy" id="2605946"/>
    <lineage>
        <taxon>Bacteria</taxon>
        <taxon>Pseudomonadati</taxon>
        <taxon>Pseudomonadota</taxon>
        <taxon>Alphaproteobacteria</taxon>
        <taxon>Rhodobacterales</taxon>
        <taxon>Paracoccaceae</taxon>
        <taxon>Pukyongiella</taxon>
    </lineage>
</organism>
<evidence type="ECO:0000313" key="2">
    <source>
        <dbReference type="Proteomes" id="UP000237655"/>
    </source>
</evidence>
<dbReference type="RefSeq" id="WP_149615738.1">
    <property type="nucleotide sequence ID" value="NZ_CP043621.1"/>
</dbReference>
<keyword evidence="1" id="KW-0614">Plasmid</keyword>
<accession>A0A5C2H2A3</accession>